<dbReference type="SUPFAM" id="SSF47413">
    <property type="entry name" value="lambda repressor-like DNA-binding domains"/>
    <property type="match status" value="1"/>
</dbReference>
<feature type="region of interest" description="Disordered" evidence="5">
    <location>
        <begin position="307"/>
        <end position="332"/>
    </location>
</feature>
<reference evidence="7 8" key="1">
    <citation type="submission" date="2020-08" db="EMBL/GenBank/DDBJ databases">
        <title>Genome sequence of Sphingomonas daechungensis KACC 18115T.</title>
        <authorList>
            <person name="Hyun D.-W."/>
            <person name="Bae J.-W."/>
        </authorList>
    </citation>
    <scope>NUCLEOTIDE SEQUENCE [LARGE SCALE GENOMIC DNA]</scope>
    <source>
        <strain evidence="7 8">KACC 18115</strain>
    </source>
</reference>
<dbReference type="Proteomes" id="UP000516134">
    <property type="component" value="Chromosome"/>
</dbReference>
<dbReference type="InterPro" id="IPR000843">
    <property type="entry name" value="HTH_LacI"/>
</dbReference>
<keyword evidence="8" id="KW-1185">Reference proteome</keyword>
<feature type="compositionally biased region" description="Basic and acidic residues" evidence="5">
    <location>
        <begin position="307"/>
        <end position="319"/>
    </location>
</feature>
<evidence type="ECO:0000256" key="4">
    <source>
        <dbReference type="ARBA" id="ARBA00023163"/>
    </source>
</evidence>
<organism evidence="7 8">
    <name type="scientific">Sphingomonas daechungensis</name>
    <dbReference type="NCBI Taxonomy" id="1176646"/>
    <lineage>
        <taxon>Bacteria</taxon>
        <taxon>Pseudomonadati</taxon>
        <taxon>Pseudomonadota</taxon>
        <taxon>Alphaproteobacteria</taxon>
        <taxon>Sphingomonadales</taxon>
        <taxon>Sphingomonadaceae</taxon>
        <taxon>Sphingomonas</taxon>
    </lineage>
</organism>
<dbReference type="PANTHER" id="PTHR30146:SF151">
    <property type="entry name" value="HTH-TYPE TRANSCRIPTIONAL REPRESSOR CYTR"/>
    <property type="match status" value="1"/>
</dbReference>
<dbReference type="EMBL" id="CP060780">
    <property type="protein sequence ID" value="QNP43583.1"/>
    <property type="molecule type" value="Genomic_DNA"/>
</dbReference>
<evidence type="ECO:0000256" key="1">
    <source>
        <dbReference type="ARBA" id="ARBA00022491"/>
    </source>
</evidence>
<dbReference type="PROSITE" id="PS50932">
    <property type="entry name" value="HTH_LACI_2"/>
    <property type="match status" value="1"/>
</dbReference>
<evidence type="ECO:0000256" key="2">
    <source>
        <dbReference type="ARBA" id="ARBA00023015"/>
    </source>
</evidence>
<dbReference type="InterPro" id="IPR010982">
    <property type="entry name" value="Lambda_DNA-bd_dom_sf"/>
</dbReference>
<dbReference type="Gene3D" id="1.10.260.40">
    <property type="entry name" value="lambda repressor-like DNA-binding domains"/>
    <property type="match status" value="1"/>
</dbReference>
<evidence type="ECO:0000256" key="3">
    <source>
        <dbReference type="ARBA" id="ARBA00023125"/>
    </source>
</evidence>
<feature type="compositionally biased region" description="Polar residues" evidence="5">
    <location>
        <begin position="322"/>
        <end position="332"/>
    </location>
</feature>
<keyword evidence="2" id="KW-0805">Transcription regulation</keyword>
<dbReference type="InterPro" id="IPR046335">
    <property type="entry name" value="LacI/GalR-like_sensor"/>
</dbReference>
<evidence type="ECO:0000259" key="6">
    <source>
        <dbReference type="PROSITE" id="PS50932"/>
    </source>
</evidence>
<feature type="domain" description="HTH lacI-type" evidence="6">
    <location>
        <begin position="4"/>
        <end position="58"/>
    </location>
</feature>
<sequence>MADATIRDVARRAQVSVASVSRVLNRLDNVSEETRARVTEAVRELGYVPHAGARSLSLARTNAIGVVLPDFHGEFFSEIVRGMDREASRRGYMLLLSNVHAGSEQSANAMRAMRGRVDGLVILAPHLSEDELADAVPRGTPAVLINTRGDAGGHPGVRLDNAAGAEAVADHLASLGRTRIVHIAGAAGNIDAQQRADAFLAALQRRGIAVQVIEGDFLEESGEAAIEALLKAGESFDGVFAANDMMASGALQALNRAGLRVPEDVAVVGFDDVPLARHIGLTTVQVHIAELGARALDRLISILEGKEDPGGQELHKPELVIRSTTDPKANPR</sequence>
<name>A0ABX6T4E3_9SPHN</name>
<protein>
    <submittedName>
        <fullName evidence="7">LacI family DNA-binding transcriptional regulator</fullName>
    </submittedName>
</protein>
<evidence type="ECO:0000313" key="7">
    <source>
        <dbReference type="EMBL" id="QNP43583.1"/>
    </source>
</evidence>
<dbReference type="PROSITE" id="PS00356">
    <property type="entry name" value="HTH_LACI_1"/>
    <property type="match status" value="1"/>
</dbReference>
<dbReference type="CDD" id="cd06267">
    <property type="entry name" value="PBP1_LacI_sugar_binding-like"/>
    <property type="match status" value="1"/>
</dbReference>
<dbReference type="Pfam" id="PF13377">
    <property type="entry name" value="Peripla_BP_3"/>
    <property type="match status" value="1"/>
</dbReference>
<dbReference type="PRINTS" id="PR00036">
    <property type="entry name" value="HTHLACI"/>
</dbReference>
<dbReference type="SUPFAM" id="SSF53822">
    <property type="entry name" value="Periplasmic binding protein-like I"/>
    <property type="match status" value="1"/>
</dbReference>
<gene>
    <name evidence="7" type="ORF">H9L15_02270</name>
</gene>
<keyword evidence="3 7" id="KW-0238">DNA-binding</keyword>
<keyword evidence="4" id="KW-0804">Transcription</keyword>
<keyword evidence="1" id="KW-0678">Repressor</keyword>
<dbReference type="Pfam" id="PF00356">
    <property type="entry name" value="LacI"/>
    <property type="match status" value="1"/>
</dbReference>
<accession>A0ABX6T4E3</accession>
<proteinExistence type="predicted"/>
<dbReference type="SMART" id="SM00354">
    <property type="entry name" value="HTH_LACI"/>
    <property type="match status" value="1"/>
</dbReference>
<dbReference type="CDD" id="cd01392">
    <property type="entry name" value="HTH_LacI"/>
    <property type="match status" value="1"/>
</dbReference>
<evidence type="ECO:0000256" key="5">
    <source>
        <dbReference type="SAM" id="MobiDB-lite"/>
    </source>
</evidence>
<dbReference type="InterPro" id="IPR028082">
    <property type="entry name" value="Peripla_BP_I"/>
</dbReference>
<dbReference type="RefSeq" id="WP_187715013.1">
    <property type="nucleotide sequence ID" value="NZ_BAABJC010000001.1"/>
</dbReference>
<dbReference type="GO" id="GO:0003677">
    <property type="term" value="F:DNA binding"/>
    <property type="evidence" value="ECO:0007669"/>
    <property type="project" value="UniProtKB-KW"/>
</dbReference>
<evidence type="ECO:0000313" key="8">
    <source>
        <dbReference type="Proteomes" id="UP000516134"/>
    </source>
</evidence>
<dbReference type="PANTHER" id="PTHR30146">
    <property type="entry name" value="LACI-RELATED TRANSCRIPTIONAL REPRESSOR"/>
    <property type="match status" value="1"/>
</dbReference>
<dbReference type="Gene3D" id="3.40.50.2300">
    <property type="match status" value="2"/>
</dbReference>